<feature type="compositionally biased region" description="Acidic residues" evidence="1">
    <location>
        <begin position="363"/>
        <end position="373"/>
    </location>
</feature>
<evidence type="ECO:0000256" key="1">
    <source>
        <dbReference type="SAM" id="MobiDB-lite"/>
    </source>
</evidence>
<dbReference type="PANTHER" id="PTHR31286:SF99">
    <property type="entry name" value="DUF4283 DOMAIN-CONTAINING PROTEIN"/>
    <property type="match status" value="1"/>
</dbReference>
<gene>
    <name evidence="2" type="ORF">Tco_1015873</name>
</gene>
<proteinExistence type="predicted"/>
<evidence type="ECO:0000313" key="2">
    <source>
        <dbReference type="EMBL" id="GJT64393.1"/>
    </source>
</evidence>
<evidence type="ECO:0000313" key="3">
    <source>
        <dbReference type="Proteomes" id="UP001151760"/>
    </source>
</evidence>
<reference evidence="2" key="1">
    <citation type="journal article" date="2022" name="Int. J. Mol. Sci.">
        <title>Draft Genome of Tanacetum Coccineum: Genomic Comparison of Closely Related Tanacetum-Family Plants.</title>
        <authorList>
            <person name="Yamashiro T."/>
            <person name="Shiraishi A."/>
            <person name="Nakayama K."/>
            <person name="Satake H."/>
        </authorList>
    </citation>
    <scope>NUCLEOTIDE SEQUENCE</scope>
</reference>
<sequence length="373" mass="40255">MGFGGEGKKKKNNHNNLGNQSMDTRSDGVDGNASLCKGGPSSSGLDAFSSQSPASIVQKLHDIKKLMLEGKLVLFGGDRLPMKPSSKTNEGSNSLGGADIGACSSIGGDDVEAGASREHQATKAASKASCEDNLRAANKLTFIETMPAIPISFASMVTPELSKRVANFRMLNTRTTTGESVEILIPLSSVLEANARGVELCPVWVKLHDIPVTVFTKDGLSVIATRLGKPIMLDSYTSTMCMDSWGRMDFARALVEIKAGRPLKDTIVIAIPLGFSNVDDINFVSLRNSFAALNDQDNVFEIVENSEAENVESKSGEKFIEDSESDVEVTYNENAQFMAFKGMKEGSGFGNKSLYEQRKDSNVDDEYDPYDDD</sequence>
<dbReference type="Proteomes" id="UP001151760">
    <property type="component" value="Unassembled WGS sequence"/>
</dbReference>
<dbReference type="PANTHER" id="PTHR31286">
    <property type="entry name" value="GLYCINE-RICH CELL WALL STRUCTURAL PROTEIN 1.8-LIKE"/>
    <property type="match status" value="1"/>
</dbReference>
<feature type="region of interest" description="Disordered" evidence="1">
    <location>
        <begin position="351"/>
        <end position="373"/>
    </location>
</feature>
<comment type="caution">
    <text evidence="2">The sequence shown here is derived from an EMBL/GenBank/DDBJ whole genome shotgun (WGS) entry which is preliminary data.</text>
</comment>
<accession>A0ABQ5FM18</accession>
<reference evidence="2" key="2">
    <citation type="submission" date="2022-01" db="EMBL/GenBank/DDBJ databases">
        <authorList>
            <person name="Yamashiro T."/>
            <person name="Shiraishi A."/>
            <person name="Satake H."/>
            <person name="Nakayama K."/>
        </authorList>
    </citation>
    <scope>NUCLEOTIDE SEQUENCE</scope>
</reference>
<protein>
    <submittedName>
        <fullName evidence="2">Zinc knuckle CX2CX4HX4C containing protein</fullName>
    </submittedName>
</protein>
<dbReference type="InterPro" id="IPR040256">
    <property type="entry name" value="At4g02000-like"/>
</dbReference>
<feature type="region of interest" description="Disordered" evidence="1">
    <location>
        <begin position="109"/>
        <end position="128"/>
    </location>
</feature>
<dbReference type="EMBL" id="BQNB010017540">
    <property type="protein sequence ID" value="GJT64393.1"/>
    <property type="molecule type" value="Genomic_DNA"/>
</dbReference>
<feature type="region of interest" description="Disordered" evidence="1">
    <location>
        <begin position="1"/>
        <end position="49"/>
    </location>
</feature>
<name>A0ABQ5FM18_9ASTR</name>
<keyword evidence="3" id="KW-1185">Reference proteome</keyword>
<feature type="compositionally biased region" description="Polar residues" evidence="1">
    <location>
        <begin position="40"/>
        <end position="49"/>
    </location>
</feature>
<organism evidence="2 3">
    <name type="scientific">Tanacetum coccineum</name>
    <dbReference type="NCBI Taxonomy" id="301880"/>
    <lineage>
        <taxon>Eukaryota</taxon>
        <taxon>Viridiplantae</taxon>
        <taxon>Streptophyta</taxon>
        <taxon>Embryophyta</taxon>
        <taxon>Tracheophyta</taxon>
        <taxon>Spermatophyta</taxon>
        <taxon>Magnoliopsida</taxon>
        <taxon>eudicotyledons</taxon>
        <taxon>Gunneridae</taxon>
        <taxon>Pentapetalae</taxon>
        <taxon>asterids</taxon>
        <taxon>campanulids</taxon>
        <taxon>Asterales</taxon>
        <taxon>Asteraceae</taxon>
        <taxon>Asteroideae</taxon>
        <taxon>Anthemideae</taxon>
        <taxon>Anthemidinae</taxon>
        <taxon>Tanacetum</taxon>
    </lineage>
</organism>